<protein>
    <submittedName>
        <fullName evidence="1">Uncharacterized protein</fullName>
    </submittedName>
</protein>
<evidence type="ECO:0000313" key="1">
    <source>
        <dbReference type="EMBL" id="KOS47693.1"/>
    </source>
</evidence>
<keyword evidence="2" id="KW-1185">Reference proteome</keyword>
<dbReference type="Proteomes" id="UP000037696">
    <property type="component" value="Unassembled WGS sequence"/>
</dbReference>
<name>A0A0M9WJZ0_9EURO</name>
<dbReference type="AlphaFoldDB" id="A0A0M9WJZ0"/>
<dbReference type="OrthoDB" id="4240221at2759"/>
<gene>
    <name evidence="1" type="ORF">ACN38_g1362</name>
</gene>
<organism evidence="1 2">
    <name type="scientific">Penicillium nordicum</name>
    <dbReference type="NCBI Taxonomy" id="229535"/>
    <lineage>
        <taxon>Eukaryota</taxon>
        <taxon>Fungi</taxon>
        <taxon>Dikarya</taxon>
        <taxon>Ascomycota</taxon>
        <taxon>Pezizomycotina</taxon>
        <taxon>Eurotiomycetes</taxon>
        <taxon>Eurotiomycetidae</taxon>
        <taxon>Eurotiales</taxon>
        <taxon>Aspergillaceae</taxon>
        <taxon>Penicillium</taxon>
    </lineage>
</organism>
<proteinExistence type="predicted"/>
<dbReference type="EMBL" id="LHQQ01000013">
    <property type="protein sequence ID" value="KOS47693.1"/>
    <property type="molecule type" value="Genomic_DNA"/>
</dbReference>
<accession>A0A0M9WJZ0</accession>
<comment type="caution">
    <text evidence="1">The sequence shown here is derived from an EMBL/GenBank/DDBJ whole genome shotgun (WGS) entry which is preliminary data.</text>
</comment>
<reference evidence="1 2" key="1">
    <citation type="submission" date="2015-08" db="EMBL/GenBank/DDBJ databases">
        <title>Genome sequencing of Penicillium nordicum.</title>
        <authorList>
            <person name="Nguyen H.D."/>
            <person name="Seifert K.A."/>
        </authorList>
    </citation>
    <scope>NUCLEOTIDE SEQUENCE [LARGE SCALE GENOMIC DNA]</scope>
    <source>
        <strain evidence="1 2">DAOMC 185683</strain>
    </source>
</reference>
<sequence>MIDLRADTPFLALSGFYQFKMRASVIILGFLATLTVALPEAYPKAEIACQSDTMACTAANCAAEGCCCEGLTCGSNGTCTAL</sequence>
<evidence type="ECO:0000313" key="2">
    <source>
        <dbReference type="Proteomes" id="UP000037696"/>
    </source>
</evidence>